<keyword evidence="2" id="KW-1185">Reference proteome</keyword>
<dbReference type="EMBL" id="JAHLJV010000001">
    <property type="protein sequence ID" value="KAK1600502.1"/>
    <property type="molecule type" value="Genomic_DNA"/>
</dbReference>
<gene>
    <name evidence="1" type="ORF">LY79DRAFT_21898</name>
</gene>
<organism evidence="1 2">
    <name type="scientific">Colletotrichum navitas</name>
    <dbReference type="NCBI Taxonomy" id="681940"/>
    <lineage>
        <taxon>Eukaryota</taxon>
        <taxon>Fungi</taxon>
        <taxon>Dikarya</taxon>
        <taxon>Ascomycota</taxon>
        <taxon>Pezizomycotina</taxon>
        <taxon>Sordariomycetes</taxon>
        <taxon>Hypocreomycetidae</taxon>
        <taxon>Glomerellales</taxon>
        <taxon>Glomerellaceae</taxon>
        <taxon>Colletotrichum</taxon>
        <taxon>Colletotrichum graminicola species complex</taxon>
    </lineage>
</organism>
<dbReference type="GeneID" id="85435830"/>
<dbReference type="RefSeq" id="XP_060420998.1">
    <property type="nucleotide sequence ID" value="XM_060551590.1"/>
</dbReference>
<comment type="caution">
    <text evidence="1">The sequence shown here is derived from an EMBL/GenBank/DDBJ whole genome shotgun (WGS) entry which is preliminary data.</text>
</comment>
<dbReference type="Proteomes" id="UP001230504">
    <property type="component" value="Unassembled WGS sequence"/>
</dbReference>
<evidence type="ECO:0000313" key="2">
    <source>
        <dbReference type="Proteomes" id="UP001230504"/>
    </source>
</evidence>
<accession>A0AAD8QD97</accession>
<evidence type="ECO:0000313" key="1">
    <source>
        <dbReference type="EMBL" id="KAK1600502.1"/>
    </source>
</evidence>
<sequence>MDQVQVQVHPSIHHPIRRPVLGASRAWLLDLVPVPLLKVDRRPSTFFDVSYHFAFRLSGPGPGPGPVFLFSFLPFHITSSLPIFTTFTNTPDSGSGPPLLPNPPWSPGTLTLGSHLVLPTTDPTLTLLIHPSLSHHPFTHSFSSSFSSIHTAPQTPHTSIPTYPVSAALASTRPVSQRHVLPIGWIP</sequence>
<dbReference type="AlphaFoldDB" id="A0AAD8QD97"/>
<protein>
    <submittedName>
        <fullName evidence="1">Uncharacterized protein</fullName>
    </submittedName>
</protein>
<name>A0AAD8QD97_9PEZI</name>
<proteinExistence type="predicted"/>
<reference evidence="1" key="1">
    <citation type="submission" date="2021-06" db="EMBL/GenBank/DDBJ databases">
        <title>Comparative genomics, transcriptomics and evolutionary studies reveal genomic signatures of adaptation to plant cell wall in hemibiotrophic fungi.</title>
        <authorList>
            <consortium name="DOE Joint Genome Institute"/>
            <person name="Baroncelli R."/>
            <person name="Diaz J.F."/>
            <person name="Benocci T."/>
            <person name="Peng M."/>
            <person name="Battaglia E."/>
            <person name="Haridas S."/>
            <person name="Andreopoulos W."/>
            <person name="Labutti K."/>
            <person name="Pangilinan J."/>
            <person name="Floch G.L."/>
            <person name="Makela M.R."/>
            <person name="Henrissat B."/>
            <person name="Grigoriev I.V."/>
            <person name="Crouch J.A."/>
            <person name="De Vries R.P."/>
            <person name="Sukno S.A."/>
            <person name="Thon M.R."/>
        </authorList>
    </citation>
    <scope>NUCLEOTIDE SEQUENCE</scope>
    <source>
        <strain evidence="1">CBS 125086</strain>
    </source>
</reference>